<dbReference type="SUPFAM" id="SSF48445">
    <property type="entry name" value="14-3-3 protein"/>
    <property type="match status" value="3"/>
</dbReference>
<comment type="similarity">
    <text evidence="1">Belongs to the 14-3-3 family.</text>
</comment>
<organism evidence="3">
    <name type="scientific">Cladocopium goreaui</name>
    <dbReference type="NCBI Taxonomy" id="2562237"/>
    <lineage>
        <taxon>Eukaryota</taxon>
        <taxon>Sar</taxon>
        <taxon>Alveolata</taxon>
        <taxon>Dinophyceae</taxon>
        <taxon>Suessiales</taxon>
        <taxon>Symbiodiniaceae</taxon>
        <taxon>Cladocopium</taxon>
    </lineage>
</organism>
<dbReference type="InterPro" id="IPR036815">
    <property type="entry name" value="14-3-3_dom_sf"/>
</dbReference>
<dbReference type="FunFam" id="1.20.190.20:FF:000001">
    <property type="entry name" value="14-3-3 gamma 1"/>
    <property type="match status" value="2"/>
</dbReference>
<proteinExistence type="inferred from homology"/>
<evidence type="ECO:0000313" key="4">
    <source>
        <dbReference type="EMBL" id="CAL1159657.1"/>
    </source>
</evidence>
<dbReference type="AlphaFoldDB" id="A0A9P1GD15"/>
<reference evidence="4" key="2">
    <citation type="submission" date="2024-04" db="EMBL/GenBank/DDBJ databases">
        <authorList>
            <person name="Chen Y."/>
            <person name="Shah S."/>
            <person name="Dougan E. K."/>
            <person name="Thang M."/>
            <person name="Chan C."/>
        </authorList>
    </citation>
    <scope>NUCLEOTIDE SEQUENCE [LARGE SCALE GENOMIC DNA]</scope>
</reference>
<dbReference type="Pfam" id="PF00244">
    <property type="entry name" value="14-3-3"/>
    <property type="match status" value="3"/>
</dbReference>
<protein>
    <submittedName>
        <fullName evidence="5">14-3-3-like protein</fullName>
    </submittedName>
</protein>
<evidence type="ECO:0000313" key="3">
    <source>
        <dbReference type="EMBL" id="CAI4006282.1"/>
    </source>
</evidence>
<name>A0A9P1GD15_9DINO</name>
<dbReference type="Proteomes" id="UP001152797">
    <property type="component" value="Unassembled WGS sequence"/>
</dbReference>
<evidence type="ECO:0000259" key="2">
    <source>
        <dbReference type="SMART" id="SM00101"/>
    </source>
</evidence>
<dbReference type="EMBL" id="CAMXCT010003791">
    <property type="protein sequence ID" value="CAI4006282.1"/>
    <property type="molecule type" value="Genomic_DNA"/>
</dbReference>
<dbReference type="InterPro" id="IPR000308">
    <property type="entry name" value="14-3-3"/>
</dbReference>
<keyword evidence="6" id="KW-1185">Reference proteome</keyword>
<dbReference type="PROSITE" id="PS00797">
    <property type="entry name" value="1433_2"/>
    <property type="match status" value="3"/>
</dbReference>
<dbReference type="InterPro" id="IPR023409">
    <property type="entry name" value="14-3-3_CS"/>
</dbReference>
<dbReference type="CDD" id="cd08774">
    <property type="entry name" value="14-3-3"/>
    <property type="match status" value="3"/>
</dbReference>
<feature type="domain" description="14-3-3" evidence="2">
    <location>
        <begin position="510"/>
        <end position="745"/>
    </location>
</feature>
<accession>A0A9P1GD15</accession>
<evidence type="ECO:0000313" key="5">
    <source>
        <dbReference type="EMBL" id="CAL4793594.1"/>
    </source>
</evidence>
<feature type="domain" description="14-3-3" evidence="2">
    <location>
        <begin position="246"/>
        <end position="486"/>
    </location>
</feature>
<dbReference type="InterPro" id="IPR023410">
    <property type="entry name" value="14-3-3_domain"/>
</dbReference>
<comment type="caution">
    <text evidence="3">The sequence shown here is derived from an EMBL/GenBank/DDBJ whole genome shotgun (WGS) entry which is preliminary data.</text>
</comment>
<feature type="domain" description="14-3-3" evidence="2">
    <location>
        <begin position="1"/>
        <end position="222"/>
    </location>
</feature>
<dbReference type="EMBL" id="CAMXCT030003791">
    <property type="protein sequence ID" value="CAL4793594.1"/>
    <property type="molecule type" value="Genomic_DNA"/>
</dbReference>
<dbReference type="SMART" id="SM00101">
    <property type="entry name" value="14_3_3"/>
    <property type="match status" value="3"/>
</dbReference>
<dbReference type="PRINTS" id="PR00305">
    <property type="entry name" value="1433ZETA"/>
</dbReference>
<reference evidence="3" key="1">
    <citation type="submission" date="2022-10" db="EMBL/GenBank/DDBJ databases">
        <authorList>
            <person name="Chen Y."/>
            <person name="Dougan E. K."/>
            <person name="Chan C."/>
            <person name="Rhodes N."/>
            <person name="Thang M."/>
        </authorList>
    </citation>
    <scope>NUCLEOTIDE SEQUENCE</scope>
</reference>
<sequence length="745" mass="84519">MADYMKAVGDDGNELSVEERNLLSVAYKNTVGSRRAAWRIISSVEQKEKSKGNETQAGYAKDYRIKVENELQKICDTILQLLDKGLIPKATQAESKVFYQKMKADYYRYIAEFRSGDEKSKAAEEARKAYADAAKVAKDDLAVTHPIRLGLALNYSVFMYEVLNDPDEACKMARTAFEDAIAELDNVAEDSYKDSTLIMQLLRDNLTLWTSDQEAGNCLERESCRADFQRCCSREPQSCFAFAMPRDKDVYFAKLAEQAERYDEMADYMKAVGDDGNELSVEERNLLSVAYKNTVGSRRAAWRIISSVEQKEKSKGNETQAGYAKDYRIKVENELQKICDTILQLLDKGLIPKATQAESKVFYQKMKADYYRYIAEFRSGDEKSKAAEEARKAYADAAKVAKDDLAVTHPIRLGLALNYSVFMYEVLNDPDEACKMARTAFEDAIAELDNVAEDSYKDSTLIMQLLRDNLTLWTSDQEAGNCLERESCRADFQRCCSREPQSCFAFAMPRDKDVYFAKLAEQAERYDEMADYMKAVGDDGNELSVEERNLLSVAYKNTVGSRRAAWRIISSVEQKEKSKGNETQAGYAKDYRIKVENELQKICDTILQLLDKGLIPKATQAESKVFYQKMKADYYRYIAEFRSGDEKSKAAEEARKAYADAAKVAKDDLAVTHPIRLGLALNYSVFMYEVLNDPDEACKMARTAFEDAIAELDNVAEDSYKDSTLIMQLLRDNLTLWTSDQEAGN</sequence>
<dbReference type="Gene3D" id="1.20.190.20">
    <property type="entry name" value="14-3-3 domain"/>
    <property type="match status" value="3"/>
</dbReference>
<dbReference type="PANTHER" id="PTHR18860">
    <property type="entry name" value="14-3-3 PROTEIN"/>
    <property type="match status" value="1"/>
</dbReference>
<evidence type="ECO:0000256" key="1">
    <source>
        <dbReference type="ARBA" id="ARBA00006141"/>
    </source>
</evidence>
<gene>
    <name evidence="3" type="ORF">C1SCF055_LOCUS31934</name>
</gene>
<dbReference type="OrthoDB" id="10010602at2759"/>
<dbReference type="EMBL" id="CAMXCT020003791">
    <property type="protein sequence ID" value="CAL1159657.1"/>
    <property type="molecule type" value="Genomic_DNA"/>
</dbReference>
<evidence type="ECO:0000313" key="6">
    <source>
        <dbReference type="Proteomes" id="UP001152797"/>
    </source>
</evidence>